<organism evidence="3 4">
    <name type="scientific">Rhodotorula diobovata</name>
    <dbReference type="NCBI Taxonomy" id="5288"/>
    <lineage>
        <taxon>Eukaryota</taxon>
        <taxon>Fungi</taxon>
        <taxon>Dikarya</taxon>
        <taxon>Basidiomycota</taxon>
        <taxon>Pucciniomycotina</taxon>
        <taxon>Microbotryomycetes</taxon>
        <taxon>Sporidiobolales</taxon>
        <taxon>Sporidiobolaceae</taxon>
        <taxon>Rhodotorula</taxon>
    </lineage>
</organism>
<dbReference type="EC" id="2.4.1.1" evidence="2"/>
<dbReference type="GO" id="GO:0030170">
    <property type="term" value="F:pyridoxal phosphate binding"/>
    <property type="evidence" value="ECO:0007669"/>
    <property type="project" value="TreeGrafter"/>
</dbReference>
<sequence>GDYEAAVREAEEASRISAVLYPSENHDAGKSLRLQQQYFWVAASLHDICRRFRKLREPWTAFPDYNAIQLNDTHPTLAIPEFMRILVDEEGQDWDTAWDITKRTFAYTNHTVLPEALEKWAVPLVEWLLPRHMQIIYDINLFFLESVEAKFPGDRARLARMSLIEEGFPKRVRMAHLAVIGSHKVNGVAELHSDLVKTQLFPDFVEFFGKDLFTNVTNGITARRWLYQALTPPRPHSSDRAVMQYADEIWNVEPVAVCD</sequence>
<evidence type="ECO:0000313" key="3">
    <source>
        <dbReference type="EMBL" id="TNY16946.1"/>
    </source>
</evidence>
<dbReference type="EMBL" id="SOZI01000294">
    <property type="protein sequence ID" value="TNY16946.1"/>
    <property type="molecule type" value="Genomic_DNA"/>
</dbReference>
<keyword evidence="2" id="KW-0328">Glycosyltransferase</keyword>
<feature type="non-terminal residue" evidence="3">
    <location>
        <position position="1"/>
    </location>
</feature>
<dbReference type="Proteomes" id="UP000311382">
    <property type="component" value="Unassembled WGS sequence"/>
</dbReference>
<dbReference type="FunFam" id="3.40.50.2000:FF:000807">
    <property type="entry name" value="Alpha-glucan phosphorylase 2, cytosolic"/>
    <property type="match status" value="1"/>
</dbReference>
<comment type="similarity">
    <text evidence="1 2">Belongs to the glycogen phosphorylase family.</text>
</comment>
<dbReference type="GO" id="GO:0008184">
    <property type="term" value="F:glycogen phosphorylase activity"/>
    <property type="evidence" value="ECO:0007669"/>
    <property type="project" value="InterPro"/>
</dbReference>
<keyword evidence="2 3" id="KW-0808">Transferase</keyword>
<comment type="function">
    <text evidence="2">Allosteric enzyme that catalyzes the rate-limiting step in glycogen catabolism, the phosphorolytic cleavage of glycogen to produce glucose-1-phosphate, and plays a central role in maintaining cellular and organismal glucose homeostasis.</text>
</comment>
<dbReference type="PANTHER" id="PTHR11468">
    <property type="entry name" value="GLYCOGEN PHOSPHORYLASE"/>
    <property type="match status" value="1"/>
</dbReference>
<dbReference type="AlphaFoldDB" id="A0A5C5FL95"/>
<dbReference type="GO" id="GO:0005737">
    <property type="term" value="C:cytoplasm"/>
    <property type="evidence" value="ECO:0007669"/>
    <property type="project" value="TreeGrafter"/>
</dbReference>
<dbReference type="OrthoDB" id="9215500at2759"/>
<protein>
    <recommendedName>
        <fullName evidence="2">Alpha-1,4 glucan phosphorylase</fullName>
        <ecNumber evidence="2">2.4.1.1</ecNumber>
    </recommendedName>
</protein>
<name>A0A5C5FL95_9BASI</name>
<dbReference type="Gene3D" id="3.40.50.2000">
    <property type="entry name" value="Glycogen Phosphorylase B"/>
    <property type="match status" value="1"/>
</dbReference>
<accession>A0A5C5FL95</accession>
<gene>
    <name evidence="3" type="ORF">DMC30DRAFT_420287</name>
</gene>
<dbReference type="Pfam" id="PF00343">
    <property type="entry name" value="Phosphorylase"/>
    <property type="match status" value="1"/>
</dbReference>
<evidence type="ECO:0000256" key="2">
    <source>
        <dbReference type="RuleBase" id="RU000587"/>
    </source>
</evidence>
<dbReference type="GO" id="GO:0005980">
    <property type="term" value="P:glycogen catabolic process"/>
    <property type="evidence" value="ECO:0007669"/>
    <property type="project" value="TreeGrafter"/>
</dbReference>
<comment type="caution">
    <text evidence="3">The sequence shown here is derived from an EMBL/GenBank/DDBJ whole genome shotgun (WGS) entry which is preliminary data.</text>
</comment>
<evidence type="ECO:0000313" key="4">
    <source>
        <dbReference type="Proteomes" id="UP000311382"/>
    </source>
</evidence>
<evidence type="ECO:0000256" key="1">
    <source>
        <dbReference type="ARBA" id="ARBA00006047"/>
    </source>
</evidence>
<comment type="catalytic activity">
    <reaction evidence="2">
        <text>[(1-&gt;4)-alpha-D-glucosyl](n) + phosphate = [(1-&gt;4)-alpha-D-glucosyl](n-1) + alpha-D-glucose 1-phosphate</text>
        <dbReference type="Rhea" id="RHEA:41732"/>
        <dbReference type="Rhea" id="RHEA-COMP:9584"/>
        <dbReference type="Rhea" id="RHEA-COMP:9586"/>
        <dbReference type="ChEBI" id="CHEBI:15444"/>
        <dbReference type="ChEBI" id="CHEBI:43474"/>
        <dbReference type="ChEBI" id="CHEBI:58601"/>
        <dbReference type="EC" id="2.4.1.1"/>
    </reaction>
</comment>
<keyword evidence="4" id="KW-1185">Reference proteome</keyword>
<dbReference type="SUPFAM" id="SSF53756">
    <property type="entry name" value="UDP-Glycosyltransferase/glycogen phosphorylase"/>
    <property type="match status" value="1"/>
</dbReference>
<dbReference type="PANTHER" id="PTHR11468:SF3">
    <property type="entry name" value="GLYCOGEN PHOSPHORYLASE, LIVER FORM"/>
    <property type="match status" value="1"/>
</dbReference>
<keyword evidence="2" id="KW-0663">Pyridoxal phosphate</keyword>
<reference evidence="3 4" key="1">
    <citation type="submission" date="2019-03" db="EMBL/GenBank/DDBJ databases">
        <title>Rhodosporidium diobovatum UCD-FST 08-225 genome sequencing, assembly, and annotation.</title>
        <authorList>
            <person name="Fakankun I.U."/>
            <person name="Fristensky B."/>
            <person name="Levin D.B."/>
        </authorList>
    </citation>
    <scope>NUCLEOTIDE SEQUENCE [LARGE SCALE GENOMIC DNA]</scope>
    <source>
        <strain evidence="3 4">UCD-FST 08-225</strain>
    </source>
</reference>
<dbReference type="InterPro" id="IPR000811">
    <property type="entry name" value="Glyco_trans_35"/>
</dbReference>
<proteinExistence type="inferred from homology"/>
<comment type="cofactor">
    <cofactor evidence="2">
        <name>pyridoxal 5'-phosphate</name>
        <dbReference type="ChEBI" id="CHEBI:597326"/>
    </cofactor>
</comment>
<dbReference type="STRING" id="5288.A0A5C5FL95"/>
<keyword evidence="2" id="KW-0119">Carbohydrate metabolism</keyword>